<name>A0ABQ6R7P4_9STAP</name>
<dbReference type="Gene3D" id="2.160.20.10">
    <property type="entry name" value="Single-stranded right-handed beta-helix, Pectin lyase-like"/>
    <property type="match status" value="1"/>
</dbReference>
<dbReference type="EMBL" id="SCWC02000005">
    <property type="protein sequence ID" value="KAA1039111.1"/>
    <property type="molecule type" value="Genomic_DNA"/>
</dbReference>
<keyword evidence="2" id="KW-1185">Reference proteome</keyword>
<reference evidence="1 2" key="1">
    <citation type="submission" date="2019-09" db="EMBL/GenBank/DDBJ databases">
        <authorList>
            <person name="Mazhar S."/>
            <person name="Altermann E."/>
            <person name="Hill C."/>
            <person name="Mcauliffe O."/>
        </authorList>
    </citation>
    <scope>NUCLEOTIDE SEQUENCE [LARGE SCALE GENOMIC DNA]</scope>
    <source>
        <strain evidence="1 2">ATCC 51831</strain>
    </source>
</reference>
<dbReference type="InterPro" id="IPR011050">
    <property type="entry name" value="Pectin_lyase_fold/virulence"/>
</dbReference>
<evidence type="ECO:0008006" key="3">
    <source>
        <dbReference type="Google" id="ProtNLM"/>
    </source>
</evidence>
<evidence type="ECO:0000313" key="2">
    <source>
        <dbReference type="Proteomes" id="UP000295735"/>
    </source>
</evidence>
<gene>
    <name evidence="1" type="ORF">ERX35_007805</name>
</gene>
<sequence length="956" mass="105365">MDINSIKTKNYYHNYVTIKQSDNTSPIELLLCGPDGSLLNTLTTSCTVTLLDMVDNEIRQKSTEQITNGMLSFKVKNDLKAHTHTLEVTTNAGVKFPSDGNFEVFVSITHDEAELRVINSLTRDQALAELDQSVKTFISANTQEYVDKEATAQWLTQNEFKLKEPKQTFGELPTPAELKEVRGVIAENKVYVFDGKKWIVLYNINFDALYDIKVLTTNANKEFGFVGDGVTDNYAAFQRMANYINNNSGANIRFLPFYNDNGTIRKAVYRINRYVTIKNVDGVPEAGSADHIRIKGSGFTLDFNGAKVVNMPLDGYTRSASFHNESARLWYSKEEPVIPFLFEKAAYFTLRNLIVDGENYKTKLQTGFTSKKFDNPRWTDGHGLETGRGHGVLLKGCNNFVIENVTSCNQQVDGIADGFYLDYGTSTAVKSTNGILNNITVNGNGRLGISGLGYANNSFNNIIAENNGMNQTTEGIWMTFNPAGGIDLEPHQSPISNDNTTNTAWKTHLYNGNSTLTNIIMRNNACSGLSVTSTLLTKNVFIKNILIETPSDHPGDYPIILMTAQGVTLEGVELRGKTAAGKLSRIVMYAADNVNSAGVLTGAAANVFSTISGGQIEGCDFYMNDYLGDSSILNDIPSGEYGLHNGVLKDLMCTDCLFRLKHKRKFLLNNVTNVITANSAINSFDIWGGVLIDCVLINQKNTPISVGFGSGDYHSEFERFKVKGSHQFKTGTKQYMVHNNGSESLMQYSYTRTLEYTLRRLAEQTGTSSNSLGLMSNTAYTTSNTAAGVTASKALNTRLELNWNNVQSGISTTNWTIGKDKIVFRNASYDGANTANNERYIYMLFKGLQKSTLYTLSYQLTATPDTEAYYLANSTAVMASSAPRTVTVTFKTDSYGRWGYDSATATSCGKSASGAALQSYQQAFIYKYATPTSLVVTMDQIMLNEGTSALIYEESK</sequence>
<protein>
    <recommendedName>
        <fullName evidence="3">Right-handed parallel beta-helix repeat-containing protein</fullName>
    </recommendedName>
</protein>
<dbReference type="RefSeq" id="WP_149459369.1">
    <property type="nucleotide sequence ID" value="NZ_SCWC02000005.1"/>
</dbReference>
<dbReference type="InterPro" id="IPR012334">
    <property type="entry name" value="Pectin_lyas_fold"/>
</dbReference>
<evidence type="ECO:0000313" key="1">
    <source>
        <dbReference type="EMBL" id="KAA1039111.1"/>
    </source>
</evidence>
<comment type="caution">
    <text evidence="1">The sequence shown here is derived from an EMBL/GenBank/DDBJ whole genome shotgun (WGS) entry which is preliminary data.</text>
</comment>
<accession>A0ABQ6R7P4</accession>
<dbReference type="SUPFAM" id="SSF51126">
    <property type="entry name" value="Pectin lyase-like"/>
    <property type="match status" value="1"/>
</dbReference>
<organism evidence="1 2">
    <name type="scientific">Macrococcus equipercicus</name>
    <dbReference type="NCBI Taxonomy" id="69967"/>
    <lineage>
        <taxon>Bacteria</taxon>
        <taxon>Bacillati</taxon>
        <taxon>Bacillota</taxon>
        <taxon>Bacilli</taxon>
        <taxon>Bacillales</taxon>
        <taxon>Staphylococcaceae</taxon>
        <taxon>Macrococcus</taxon>
    </lineage>
</organism>
<proteinExistence type="predicted"/>
<dbReference type="Proteomes" id="UP000295735">
    <property type="component" value="Unassembled WGS sequence"/>
</dbReference>